<reference evidence="3" key="1">
    <citation type="submission" date="2019-08" db="EMBL/GenBank/DDBJ databases">
        <title>Complete genome sequence of a mangrove-derived Streptomyces xiamenensis.</title>
        <authorList>
            <person name="Xu J."/>
        </authorList>
    </citation>
    <scope>NUCLEOTIDE SEQUENCE</scope>
    <source>
        <strain evidence="3">318</strain>
    </source>
</reference>
<keyword evidence="4" id="KW-1185">Reference proteome</keyword>
<dbReference type="STRING" id="408015.SXIM_48670"/>
<evidence type="ECO:0000256" key="1">
    <source>
        <dbReference type="SAM" id="MobiDB-lite"/>
    </source>
</evidence>
<keyword evidence="2" id="KW-1133">Transmembrane helix</keyword>
<dbReference type="EMBL" id="CP009922">
    <property type="protein sequence ID" value="AKG46251.1"/>
    <property type="molecule type" value="Genomic_DNA"/>
</dbReference>
<dbReference type="HOGENOM" id="CLU_144212_0_0_11"/>
<feature type="region of interest" description="Disordered" evidence="1">
    <location>
        <begin position="105"/>
        <end position="136"/>
    </location>
</feature>
<keyword evidence="2" id="KW-0812">Transmembrane</keyword>
<dbReference type="PATRIC" id="fig|408015.6.peg.4927"/>
<name>A0A0F7CQE1_9ACTN</name>
<dbReference type="Proteomes" id="UP000034034">
    <property type="component" value="Chromosome"/>
</dbReference>
<evidence type="ECO:0000313" key="4">
    <source>
        <dbReference type="Proteomes" id="UP000034034"/>
    </source>
</evidence>
<accession>A0A0F7CQE1</accession>
<feature type="transmembrane region" description="Helical" evidence="2">
    <location>
        <begin position="38"/>
        <end position="63"/>
    </location>
</feature>
<feature type="transmembrane region" description="Helical" evidence="2">
    <location>
        <begin position="75"/>
        <end position="100"/>
    </location>
</feature>
<keyword evidence="2" id="KW-0472">Membrane</keyword>
<protein>
    <submittedName>
        <fullName evidence="3">Secreted protein</fullName>
    </submittedName>
</protein>
<dbReference type="AlphaFoldDB" id="A0A0F7CQE1"/>
<dbReference type="RefSeq" id="WP_052385192.1">
    <property type="nucleotide sequence ID" value="NZ_CP009922.3"/>
</dbReference>
<organism evidence="3 4">
    <name type="scientific">Streptomyces xiamenensis</name>
    <dbReference type="NCBI Taxonomy" id="408015"/>
    <lineage>
        <taxon>Bacteria</taxon>
        <taxon>Bacillati</taxon>
        <taxon>Actinomycetota</taxon>
        <taxon>Actinomycetes</taxon>
        <taxon>Kitasatosporales</taxon>
        <taxon>Streptomycetaceae</taxon>
        <taxon>Streptomyces</taxon>
    </lineage>
</organism>
<sequence>MSDQQPAPHPDPMTAAPVAYVASRAGGVSDAYRRWAGILLGLAIALGALMVVAFLVSVVLLLVADRDTGTAAYGYLALILWVAIAAAMPLLIALAVPGAVMTQRVRQQRRAPHTGAPDARTEGAHPDGTLTTGHTP</sequence>
<evidence type="ECO:0000256" key="2">
    <source>
        <dbReference type="SAM" id="Phobius"/>
    </source>
</evidence>
<gene>
    <name evidence="3" type="ORF">SXIM_48670</name>
</gene>
<dbReference type="KEGG" id="sxi:SXIM_48670"/>
<proteinExistence type="predicted"/>
<evidence type="ECO:0000313" key="3">
    <source>
        <dbReference type="EMBL" id="AKG46251.1"/>
    </source>
</evidence>